<evidence type="ECO:0000256" key="11">
    <source>
        <dbReference type="RuleBase" id="RU004334"/>
    </source>
</evidence>
<evidence type="ECO:0000256" key="1">
    <source>
        <dbReference type="ARBA" id="ARBA00004123"/>
    </source>
</evidence>
<dbReference type="OrthoDB" id="9984314at2759"/>
<dbReference type="InterPro" id="IPR013088">
    <property type="entry name" value="Znf_NHR/GATA"/>
</dbReference>
<organism evidence="14 15">
    <name type="scientific">Caenorhabditis nigoni</name>
    <dbReference type="NCBI Taxonomy" id="1611254"/>
    <lineage>
        <taxon>Eukaryota</taxon>
        <taxon>Metazoa</taxon>
        <taxon>Ecdysozoa</taxon>
        <taxon>Nematoda</taxon>
        <taxon>Chromadorea</taxon>
        <taxon>Rhabditida</taxon>
        <taxon>Rhabditina</taxon>
        <taxon>Rhabditomorpha</taxon>
        <taxon>Rhabditoidea</taxon>
        <taxon>Rhabditidae</taxon>
        <taxon>Peloderinae</taxon>
        <taxon>Caenorhabditis</taxon>
    </lineage>
</organism>
<dbReference type="PROSITE" id="PS51843">
    <property type="entry name" value="NR_LBD"/>
    <property type="match status" value="1"/>
</dbReference>
<name>A0A2G5TGP1_9PELO</name>
<dbReference type="InterPro" id="IPR049636">
    <property type="entry name" value="HNF4-like_DBD"/>
</dbReference>
<accession>A0A2G5TGP1</accession>
<dbReference type="GO" id="GO:0005634">
    <property type="term" value="C:nucleus"/>
    <property type="evidence" value="ECO:0007669"/>
    <property type="project" value="UniProtKB-SubCell"/>
</dbReference>
<keyword evidence="3 11" id="KW-0479">Metal-binding</keyword>
<keyword evidence="5 11" id="KW-0862">Zinc</keyword>
<evidence type="ECO:0000256" key="6">
    <source>
        <dbReference type="ARBA" id="ARBA00023015"/>
    </source>
</evidence>
<feature type="domain" description="NR LBD" evidence="13">
    <location>
        <begin position="213"/>
        <end position="487"/>
    </location>
</feature>
<reference evidence="15" key="1">
    <citation type="submission" date="2017-10" db="EMBL/GenBank/DDBJ databases">
        <title>Rapid genome shrinkage in a self-fertile nematode reveals novel sperm competition proteins.</title>
        <authorList>
            <person name="Yin D."/>
            <person name="Schwarz E.M."/>
            <person name="Thomas C.G."/>
            <person name="Felde R.L."/>
            <person name="Korf I.F."/>
            <person name="Cutter A.D."/>
            <person name="Schartner C.M."/>
            <person name="Ralston E.J."/>
            <person name="Meyer B.J."/>
            <person name="Haag E.S."/>
        </authorList>
    </citation>
    <scope>NUCLEOTIDE SEQUENCE [LARGE SCALE GENOMIC DNA]</scope>
    <source>
        <strain evidence="15">JU1422</strain>
    </source>
</reference>
<dbReference type="PANTHER" id="PTHR24083">
    <property type="entry name" value="NUCLEAR HORMONE RECEPTOR"/>
    <property type="match status" value="1"/>
</dbReference>
<dbReference type="GO" id="GO:0003700">
    <property type="term" value="F:DNA-binding transcription factor activity"/>
    <property type="evidence" value="ECO:0007669"/>
    <property type="project" value="InterPro"/>
</dbReference>
<evidence type="ECO:0000256" key="8">
    <source>
        <dbReference type="ARBA" id="ARBA00023163"/>
    </source>
</evidence>
<dbReference type="GO" id="GO:0008270">
    <property type="term" value="F:zinc ion binding"/>
    <property type="evidence" value="ECO:0007669"/>
    <property type="project" value="UniProtKB-KW"/>
</dbReference>
<dbReference type="Proteomes" id="UP000230233">
    <property type="component" value="Chromosome V"/>
</dbReference>
<dbReference type="Pfam" id="PF00104">
    <property type="entry name" value="Hormone_recep"/>
    <property type="match status" value="1"/>
</dbReference>
<evidence type="ECO:0000259" key="13">
    <source>
        <dbReference type="PROSITE" id="PS51843"/>
    </source>
</evidence>
<dbReference type="SMART" id="SM00399">
    <property type="entry name" value="ZnF_C4"/>
    <property type="match status" value="1"/>
</dbReference>
<gene>
    <name evidence="14" type="primary">Cnig_chr_V.g18971</name>
    <name evidence="14" type="ORF">B9Z55_018971</name>
</gene>
<evidence type="ECO:0000259" key="12">
    <source>
        <dbReference type="PROSITE" id="PS51030"/>
    </source>
</evidence>
<evidence type="ECO:0000256" key="10">
    <source>
        <dbReference type="ARBA" id="ARBA00023242"/>
    </source>
</evidence>
<dbReference type="PRINTS" id="PR00047">
    <property type="entry name" value="STROIDFINGER"/>
</dbReference>
<comment type="similarity">
    <text evidence="2 11">Belongs to the nuclear hormone receptor family.</text>
</comment>
<proteinExistence type="inferred from homology"/>
<evidence type="ECO:0000256" key="3">
    <source>
        <dbReference type="ARBA" id="ARBA00022723"/>
    </source>
</evidence>
<dbReference type="Gene3D" id="3.30.50.10">
    <property type="entry name" value="Erythroid Transcription Factor GATA-1, subunit A"/>
    <property type="match status" value="1"/>
</dbReference>
<evidence type="ECO:0000313" key="15">
    <source>
        <dbReference type="Proteomes" id="UP000230233"/>
    </source>
</evidence>
<keyword evidence="6 11" id="KW-0805">Transcription regulation</keyword>
<dbReference type="PROSITE" id="PS51030">
    <property type="entry name" value="NUCLEAR_REC_DBD_2"/>
    <property type="match status" value="1"/>
</dbReference>
<dbReference type="SMART" id="SM00430">
    <property type="entry name" value="HOLI"/>
    <property type="match status" value="1"/>
</dbReference>
<dbReference type="SUPFAM" id="SSF48508">
    <property type="entry name" value="Nuclear receptor ligand-binding domain"/>
    <property type="match status" value="1"/>
</dbReference>
<evidence type="ECO:0000256" key="4">
    <source>
        <dbReference type="ARBA" id="ARBA00022771"/>
    </source>
</evidence>
<dbReference type="Pfam" id="PF00105">
    <property type="entry name" value="zf-C4"/>
    <property type="match status" value="1"/>
</dbReference>
<dbReference type="InterPro" id="IPR035500">
    <property type="entry name" value="NHR-like_dom_sf"/>
</dbReference>
<dbReference type="PROSITE" id="PS00031">
    <property type="entry name" value="NUCLEAR_REC_DBD_1"/>
    <property type="match status" value="1"/>
</dbReference>
<comment type="subcellular location">
    <subcellularLocation>
        <location evidence="1 11">Nucleus</location>
    </subcellularLocation>
</comment>
<protein>
    <recommendedName>
        <fullName evidence="16">Nuclear receptor domain-containing protein</fullName>
    </recommendedName>
</protein>
<dbReference type="GO" id="GO:0000978">
    <property type="term" value="F:RNA polymerase II cis-regulatory region sequence-specific DNA binding"/>
    <property type="evidence" value="ECO:0007669"/>
    <property type="project" value="InterPro"/>
</dbReference>
<dbReference type="GO" id="GO:0042594">
    <property type="term" value="P:response to starvation"/>
    <property type="evidence" value="ECO:0007669"/>
    <property type="project" value="UniProtKB-ARBA"/>
</dbReference>
<keyword evidence="10 11" id="KW-0539">Nucleus</keyword>
<sequence length="497" mass="56637">MNPLFCFGIISAILTSYFKVILHFRSKNMTTFEDFELPSTSFNGNGYDSSFKIHDFPHEQPMILPDQDLYNSPQQIGISTSPPEISSPFSDEKVYKSLPRNKCPSKCLVCRNPAIGYHYDVPSCNGCKTFFRRTIITGRKFECTKNRVCMEGTEPVDMSKRLCRACRFAKCVEVGMNPMAIQAEVKTEEGKGLRNEVLSQRESMGVVSSLMVTEEDLLSRMIEKLTLVESKIEPLHRSGVPPGYRDIRKLEEILDSKPVFVISEIPNLKFCPMPCPKETKEKPHLRRRCTNYVHSSFLASIESSKMFDFSSQINLESRMLLMKHATVVCSNMMNAFFSMNEMKSDVLLHPDGSISGPMHKKDRETNTISDHVRTLQKTLISFLNNKIDKIEYLLFKAIMLCNPAVPGLSVIDQQIIEKERNQYVKSLLNYCLLQHGKLHGPARFGAILALAPTIENQSKLQKDFHVYLKARHFQKHKGMGHTGRKCVSSMFDQVMES</sequence>
<keyword evidence="7 11" id="KW-0238">DNA-binding</keyword>
<dbReference type="FunFam" id="3.30.50.10:FF:000050">
    <property type="entry name" value="Nuclear Hormone Receptor family"/>
    <property type="match status" value="1"/>
</dbReference>
<dbReference type="STRING" id="1611254.A0A2G5TGP1"/>
<dbReference type="SUPFAM" id="SSF57716">
    <property type="entry name" value="Glucocorticoid receptor-like (DNA-binding domain)"/>
    <property type="match status" value="1"/>
</dbReference>
<keyword evidence="15" id="KW-1185">Reference proteome</keyword>
<dbReference type="InterPro" id="IPR050274">
    <property type="entry name" value="Nuclear_hormone_rcpt_NR2"/>
</dbReference>
<feature type="domain" description="Nuclear receptor" evidence="12">
    <location>
        <begin position="104"/>
        <end position="183"/>
    </location>
</feature>
<evidence type="ECO:0000313" key="14">
    <source>
        <dbReference type="EMBL" id="PIC26383.1"/>
    </source>
</evidence>
<dbReference type="FunFam" id="1.10.565.10:FF:000054">
    <property type="entry name" value="Nuclear Hormone Receptor family"/>
    <property type="match status" value="1"/>
</dbReference>
<comment type="caution">
    <text evidence="14">The sequence shown here is derived from an EMBL/GenBank/DDBJ whole genome shotgun (WGS) entry which is preliminary data.</text>
</comment>
<evidence type="ECO:0000256" key="9">
    <source>
        <dbReference type="ARBA" id="ARBA00023170"/>
    </source>
</evidence>
<dbReference type="EMBL" id="PDUG01000005">
    <property type="protein sequence ID" value="PIC26383.1"/>
    <property type="molecule type" value="Genomic_DNA"/>
</dbReference>
<dbReference type="Gene3D" id="1.10.565.10">
    <property type="entry name" value="Retinoid X Receptor"/>
    <property type="match status" value="1"/>
</dbReference>
<dbReference type="InterPro" id="IPR001628">
    <property type="entry name" value="Znf_hrmn_rcpt"/>
</dbReference>
<keyword evidence="8 11" id="KW-0804">Transcription</keyword>
<dbReference type="InterPro" id="IPR000536">
    <property type="entry name" value="Nucl_hrmn_rcpt_lig-bd"/>
</dbReference>
<evidence type="ECO:0000256" key="7">
    <source>
        <dbReference type="ARBA" id="ARBA00023125"/>
    </source>
</evidence>
<keyword evidence="4 11" id="KW-0863">Zinc-finger</keyword>
<keyword evidence="9 11" id="KW-0675">Receptor</keyword>
<evidence type="ECO:0008006" key="16">
    <source>
        <dbReference type="Google" id="ProtNLM"/>
    </source>
</evidence>
<dbReference type="CDD" id="cd06960">
    <property type="entry name" value="NR_DBD_HNF4A"/>
    <property type="match status" value="1"/>
</dbReference>
<evidence type="ECO:0000256" key="5">
    <source>
        <dbReference type="ARBA" id="ARBA00022833"/>
    </source>
</evidence>
<dbReference type="AlphaFoldDB" id="A0A2G5TGP1"/>
<evidence type="ECO:0000256" key="2">
    <source>
        <dbReference type="ARBA" id="ARBA00005993"/>
    </source>
</evidence>